<feature type="transmembrane region" description="Helical" evidence="9">
    <location>
        <begin position="36"/>
        <end position="56"/>
    </location>
</feature>
<gene>
    <name evidence="10" type="ORF">S06H3_20071</name>
</gene>
<dbReference type="GO" id="GO:0022857">
    <property type="term" value="F:transmembrane transporter activity"/>
    <property type="evidence" value="ECO:0007669"/>
    <property type="project" value="InterPro"/>
</dbReference>
<feature type="non-terminal residue" evidence="10">
    <location>
        <position position="100"/>
    </location>
</feature>
<evidence type="ECO:0000256" key="4">
    <source>
        <dbReference type="ARBA" id="ARBA00022692"/>
    </source>
</evidence>
<evidence type="ECO:0000256" key="7">
    <source>
        <dbReference type="ARBA" id="ARBA00023136"/>
    </source>
</evidence>
<proteinExistence type="inferred from homology"/>
<evidence type="ECO:0000256" key="9">
    <source>
        <dbReference type="SAM" id="Phobius"/>
    </source>
</evidence>
<dbReference type="EMBL" id="BARV01010356">
    <property type="protein sequence ID" value="GAI11226.1"/>
    <property type="molecule type" value="Genomic_DNA"/>
</dbReference>
<comment type="caution">
    <text evidence="10">The sequence shown here is derived from an EMBL/GenBank/DDBJ whole genome shotgun (WGS) entry which is preliminary data.</text>
</comment>
<evidence type="ECO:0000256" key="5">
    <source>
        <dbReference type="ARBA" id="ARBA00022970"/>
    </source>
</evidence>
<keyword evidence="6 9" id="KW-1133">Transmembrane helix</keyword>
<dbReference type="GO" id="GO:0005886">
    <property type="term" value="C:plasma membrane"/>
    <property type="evidence" value="ECO:0007669"/>
    <property type="project" value="UniProtKB-SubCell"/>
</dbReference>
<feature type="transmembrane region" description="Helical" evidence="9">
    <location>
        <begin position="6"/>
        <end position="29"/>
    </location>
</feature>
<feature type="transmembrane region" description="Helical" evidence="9">
    <location>
        <begin position="62"/>
        <end position="80"/>
    </location>
</feature>
<dbReference type="GO" id="GO:0006865">
    <property type="term" value="P:amino acid transport"/>
    <property type="evidence" value="ECO:0007669"/>
    <property type="project" value="UniProtKB-KW"/>
</dbReference>
<evidence type="ECO:0008006" key="11">
    <source>
        <dbReference type="Google" id="ProtNLM"/>
    </source>
</evidence>
<comment type="subcellular location">
    <subcellularLocation>
        <location evidence="1">Cell membrane</location>
        <topology evidence="1">Multi-pass membrane protein</topology>
    </subcellularLocation>
</comment>
<comment type="similarity">
    <text evidence="8">Belongs to the binding-protein-dependent transport system permease family. LivHM subfamily.</text>
</comment>
<name>X1LZH7_9ZZZZ</name>
<sequence length="100" mass="10739">MTVTLFIQSVLVGLNLAAIYALMALGLTLMFGILGIVNLAHGAIYMLGAFGIYYIYGVLGLNYYLAMLLTIITLGLLGLFMERTLYRPVGGSFAPVIAIT</sequence>
<dbReference type="InterPro" id="IPR052157">
    <property type="entry name" value="BCAA_transport_permease"/>
</dbReference>
<dbReference type="Pfam" id="PF02653">
    <property type="entry name" value="BPD_transp_2"/>
    <property type="match status" value="1"/>
</dbReference>
<dbReference type="PANTHER" id="PTHR11795:SF445">
    <property type="entry name" value="AMINO ACID ABC TRANSPORTER PERMEASE PROTEIN"/>
    <property type="match status" value="1"/>
</dbReference>
<dbReference type="PANTHER" id="PTHR11795">
    <property type="entry name" value="BRANCHED-CHAIN AMINO ACID TRANSPORT SYSTEM PERMEASE PROTEIN LIVH"/>
    <property type="match status" value="1"/>
</dbReference>
<evidence type="ECO:0000313" key="10">
    <source>
        <dbReference type="EMBL" id="GAI11226.1"/>
    </source>
</evidence>
<keyword evidence="5" id="KW-0029">Amino-acid transport</keyword>
<keyword evidence="2" id="KW-0813">Transport</keyword>
<evidence type="ECO:0000256" key="1">
    <source>
        <dbReference type="ARBA" id="ARBA00004651"/>
    </source>
</evidence>
<evidence type="ECO:0000256" key="2">
    <source>
        <dbReference type="ARBA" id="ARBA00022448"/>
    </source>
</evidence>
<keyword evidence="4 9" id="KW-0812">Transmembrane</keyword>
<accession>X1LZH7</accession>
<evidence type="ECO:0000256" key="6">
    <source>
        <dbReference type="ARBA" id="ARBA00022989"/>
    </source>
</evidence>
<reference evidence="10" key="1">
    <citation type="journal article" date="2014" name="Front. Microbiol.">
        <title>High frequency of phylogenetically diverse reductive dehalogenase-homologous genes in deep subseafloor sedimentary metagenomes.</title>
        <authorList>
            <person name="Kawai M."/>
            <person name="Futagami T."/>
            <person name="Toyoda A."/>
            <person name="Takaki Y."/>
            <person name="Nishi S."/>
            <person name="Hori S."/>
            <person name="Arai W."/>
            <person name="Tsubouchi T."/>
            <person name="Morono Y."/>
            <person name="Uchiyama I."/>
            <person name="Ito T."/>
            <person name="Fujiyama A."/>
            <person name="Inagaki F."/>
            <person name="Takami H."/>
        </authorList>
    </citation>
    <scope>NUCLEOTIDE SEQUENCE</scope>
    <source>
        <strain evidence="10">Expedition CK06-06</strain>
    </source>
</reference>
<dbReference type="AlphaFoldDB" id="X1LZH7"/>
<keyword evidence="7 9" id="KW-0472">Membrane</keyword>
<evidence type="ECO:0000256" key="3">
    <source>
        <dbReference type="ARBA" id="ARBA00022475"/>
    </source>
</evidence>
<evidence type="ECO:0000256" key="8">
    <source>
        <dbReference type="ARBA" id="ARBA00037998"/>
    </source>
</evidence>
<dbReference type="InterPro" id="IPR001851">
    <property type="entry name" value="ABC_transp_permease"/>
</dbReference>
<protein>
    <recommendedName>
        <fullName evidence="11">Branched-chain amino acid ABC transporter permease</fullName>
    </recommendedName>
</protein>
<keyword evidence="3" id="KW-1003">Cell membrane</keyword>
<organism evidence="10">
    <name type="scientific">marine sediment metagenome</name>
    <dbReference type="NCBI Taxonomy" id="412755"/>
    <lineage>
        <taxon>unclassified sequences</taxon>
        <taxon>metagenomes</taxon>
        <taxon>ecological metagenomes</taxon>
    </lineage>
</organism>